<gene>
    <name evidence="1" type="ORF">V6N11_059127</name>
</gene>
<keyword evidence="2" id="KW-1185">Reference proteome</keyword>
<dbReference type="Proteomes" id="UP001396334">
    <property type="component" value="Unassembled WGS sequence"/>
</dbReference>
<proteinExistence type="predicted"/>
<dbReference type="PROSITE" id="PS51257">
    <property type="entry name" value="PROKAR_LIPOPROTEIN"/>
    <property type="match status" value="1"/>
</dbReference>
<dbReference type="EMBL" id="JBBPBN010000002">
    <property type="protein sequence ID" value="KAK9045240.1"/>
    <property type="molecule type" value="Genomic_DNA"/>
</dbReference>
<accession>A0ABR2U698</accession>
<organism evidence="1 2">
    <name type="scientific">Hibiscus sabdariffa</name>
    <name type="common">roselle</name>
    <dbReference type="NCBI Taxonomy" id="183260"/>
    <lineage>
        <taxon>Eukaryota</taxon>
        <taxon>Viridiplantae</taxon>
        <taxon>Streptophyta</taxon>
        <taxon>Embryophyta</taxon>
        <taxon>Tracheophyta</taxon>
        <taxon>Spermatophyta</taxon>
        <taxon>Magnoliopsida</taxon>
        <taxon>eudicotyledons</taxon>
        <taxon>Gunneridae</taxon>
        <taxon>Pentapetalae</taxon>
        <taxon>rosids</taxon>
        <taxon>malvids</taxon>
        <taxon>Malvales</taxon>
        <taxon>Malvaceae</taxon>
        <taxon>Malvoideae</taxon>
        <taxon>Hibiscus</taxon>
    </lineage>
</organism>
<comment type="caution">
    <text evidence="1">The sequence shown here is derived from an EMBL/GenBank/DDBJ whole genome shotgun (WGS) entry which is preliminary data.</text>
</comment>
<protein>
    <submittedName>
        <fullName evidence="1">Uncharacterized protein</fullName>
    </submittedName>
</protein>
<reference evidence="1 2" key="1">
    <citation type="journal article" date="2024" name="G3 (Bethesda)">
        <title>Genome assembly of Hibiscus sabdariffa L. provides insights into metabolisms of medicinal natural products.</title>
        <authorList>
            <person name="Kim T."/>
        </authorList>
    </citation>
    <scope>NUCLEOTIDE SEQUENCE [LARGE SCALE GENOMIC DNA]</scope>
    <source>
        <strain evidence="1">TK-2024</strain>
        <tissue evidence="1">Old leaves</tissue>
    </source>
</reference>
<evidence type="ECO:0000313" key="2">
    <source>
        <dbReference type="Proteomes" id="UP001396334"/>
    </source>
</evidence>
<name>A0ABR2U698_9ROSI</name>
<evidence type="ECO:0000313" key="1">
    <source>
        <dbReference type="EMBL" id="KAK9045240.1"/>
    </source>
</evidence>
<sequence>MGLRLSGNDFITLSLSLVSCYSSFTPWTGFFERQVLHGGGLVLILVVPQEVVGTVLPLGGFELPDTQKPHATGDPVKSIAHYSPALSY</sequence>